<sequence length="77" mass="8305">MNVRKYRLEEGDDAPVVRITAGQSELLQGSLTVDMLAGTADTLILLLELDEAQHLWGILGDALSAPVEDLAERMANA</sequence>
<evidence type="ECO:0000313" key="1">
    <source>
        <dbReference type="EMBL" id="MYH61428.1"/>
    </source>
</evidence>
<gene>
    <name evidence="1" type="ORF">F4148_06580</name>
</gene>
<protein>
    <submittedName>
        <fullName evidence="1">Uncharacterized protein</fullName>
    </submittedName>
</protein>
<reference evidence="1" key="1">
    <citation type="submission" date="2019-09" db="EMBL/GenBank/DDBJ databases">
        <title>Characterisation of the sponge microbiome using genome-centric metagenomics.</title>
        <authorList>
            <person name="Engelberts J.P."/>
            <person name="Robbins S.J."/>
            <person name="De Goeij J.M."/>
            <person name="Aranda M."/>
            <person name="Bell S.C."/>
            <person name="Webster N.S."/>
        </authorList>
    </citation>
    <scope>NUCLEOTIDE SEQUENCE</scope>
    <source>
        <strain evidence="1">SB0675_bin_29</strain>
    </source>
</reference>
<dbReference type="AlphaFoldDB" id="A0A6B1FZF6"/>
<comment type="caution">
    <text evidence="1">The sequence shown here is derived from an EMBL/GenBank/DDBJ whole genome shotgun (WGS) entry which is preliminary data.</text>
</comment>
<name>A0A6B1FZF6_9CHLR</name>
<organism evidence="1">
    <name type="scientific">Caldilineaceae bacterium SB0675_bin_29</name>
    <dbReference type="NCBI Taxonomy" id="2605266"/>
    <lineage>
        <taxon>Bacteria</taxon>
        <taxon>Bacillati</taxon>
        <taxon>Chloroflexota</taxon>
        <taxon>Caldilineae</taxon>
        <taxon>Caldilineales</taxon>
        <taxon>Caldilineaceae</taxon>
    </lineage>
</organism>
<dbReference type="EMBL" id="VYDA01000247">
    <property type="protein sequence ID" value="MYH61428.1"/>
    <property type="molecule type" value="Genomic_DNA"/>
</dbReference>
<accession>A0A6B1FZF6</accession>
<proteinExistence type="predicted"/>